<dbReference type="InParanoid" id="A0A401H0P0"/>
<dbReference type="GeneID" id="38784890"/>
<evidence type="ECO:0000313" key="2">
    <source>
        <dbReference type="EMBL" id="GBE87973.1"/>
    </source>
</evidence>
<dbReference type="SUPFAM" id="SSF56112">
    <property type="entry name" value="Protein kinase-like (PK-like)"/>
    <property type="match status" value="1"/>
</dbReference>
<dbReference type="Pfam" id="PF00069">
    <property type="entry name" value="Pkinase"/>
    <property type="match status" value="1"/>
</dbReference>
<dbReference type="OrthoDB" id="5987198at2759"/>
<name>A0A401H0P0_9APHY</name>
<proteinExistence type="predicted"/>
<keyword evidence="3" id="KW-1185">Reference proteome</keyword>
<gene>
    <name evidence="2" type="ORF">SCP_1201990</name>
</gene>
<comment type="caution">
    <text evidence="2">The sequence shown here is derived from an EMBL/GenBank/DDBJ whole genome shotgun (WGS) entry which is preliminary data.</text>
</comment>
<accession>A0A401H0P0</accession>
<dbReference type="SMART" id="SM00220">
    <property type="entry name" value="S_TKc"/>
    <property type="match status" value="1"/>
</dbReference>
<dbReference type="GO" id="GO:0004672">
    <property type="term" value="F:protein kinase activity"/>
    <property type="evidence" value="ECO:0007669"/>
    <property type="project" value="InterPro"/>
</dbReference>
<sequence>MNVAPHKLPSYALCSPERAQFYAEKTRDGHYALLESETFWRDRCIFLQQHGYQLRPRYHPNWSPSWLGTTFDPTFCEDSILLLTDNVIDAVRLQDGELVSIKAVPEHSDEIRIARFLSSPELLEHPTNHSVPVLHVLSDPLDNQFKLMVMPFLRPFNNPPFYAIGEVIDFIQQTLEGLHFLHTQGIAHRDCASANIMMDARSLYSQGHHPVRLNYSREGIYPVYPLSRMNHHVKYYYIDFGISSQFQEGNSPYVTGRKGRDKELPELSFGVPYSAFKVDIFTLGNLYTKEFLQKYLGLEFLDPLVAAMTDRRPDQRPTAEGALLIFEGIRQRLNTAFLRWRLRARDESTQERVVYDAVAAAREGLYRLTHLISSKN</sequence>
<dbReference type="GO" id="GO:0005524">
    <property type="term" value="F:ATP binding"/>
    <property type="evidence" value="ECO:0007669"/>
    <property type="project" value="InterPro"/>
</dbReference>
<protein>
    <recommendedName>
        <fullName evidence="1">Protein kinase domain-containing protein</fullName>
    </recommendedName>
</protein>
<dbReference type="STRING" id="139825.A0A401H0P0"/>
<evidence type="ECO:0000259" key="1">
    <source>
        <dbReference type="PROSITE" id="PS50011"/>
    </source>
</evidence>
<dbReference type="Proteomes" id="UP000287166">
    <property type="component" value="Unassembled WGS sequence"/>
</dbReference>
<dbReference type="InterPro" id="IPR011009">
    <property type="entry name" value="Kinase-like_dom_sf"/>
</dbReference>
<dbReference type="InterPro" id="IPR000719">
    <property type="entry name" value="Prot_kinase_dom"/>
</dbReference>
<dbReference type="PROSITE" id="PS50011">
    <property type="entry name" value="PROTEIN_KINASE_DOM"/>
    <property type="match status" value="1"/>
</dbReference>
<feature type="domain" description="Protein kinase" evidence="1">
    <location>
        <begin position="1"/>
        <end position="376"/>
    </location>
</feature>
<organism evidence="2 3">
    <name type="scientific">Sparassis crispa</name>
    <dbReference type="NCBI Taxonomy" id="139825"/>
    <lineage>
        <taxon>Eukaryota</taxon>
        <taxon>Fungi</taxon>
        <taxon>Dikarya</taxon>
        <taxon>Basidiomycota</taxon>
        <taxon>Agaricomycotina</taxon>
        <taxon>Agaricomycetes</taxon>
        <taxon>Polyporales</taxon>
        <taxon>Sparassidaceae</taxon>
        <taxon>Sparassis</taxon>
    </lineage>
</organism>
<dbReference type="Gene3D" id="1.10.510.10">
    <property type="entry name" value="Transferase(Phosphotransferase) domain 1"/>
    <property type="match status" value="1"/>
</dbReference>
<dbReference type="RefSeq" id="XP_027618886.1">
    <property type="nucleotide sequence ID" value="XM_027763085.1"/>
</dbReference>
<evidence type="ECO:0000313" key="3">
    <source>
        <dbReference type="Proteomes" id="UP000287166"/>
    </source>
</evidence>
<dbReference type="AlphaFoldDB" id="A0A401H0P0"/>
<dbReference type="EMBL" id="BFAD01000012">
    <property type="protein sequence ID" value="GBE87973.1"/>
    <property type="molecule type" value="Genomic_DNA"/>
</dbReference>
<reference evidence="2 3" key="1">
    <citation type="journal article" date="2018" name="Sci. Rep.">
        <title>Genome sequence of the cauliflower mushroom Sparassis crispa (Hanabiratake) and its association with beneficial usage.</title>
        <authorList>
            <person name="Kiyama R."/>
            <person name="Furutani Y."/>
            <person name="Kawaguchi K."/>
            <person name="Nakanishi T."/>
        </authorList>
    </citation>
    <scope>NUCLEOTIDE SEQUENCE [LARGE SCALE GENOMIC DNA]</scope>
</reference>